<dbReference type="InterPro" id="IPR024176">
    <property type="entry name" value="Citrate_synthase_bac-typ"/>
</dbReference>
<keyword evidence="3 5" id="KW-0808">Transferase</keyword>
<dbReference type="PANTHER" id="PTHR11739:SF23">
    <property type="entry name" value="CITRATE SYNTHASE 2-RELATED"/>
    <property type="match status" value="1"/>
</dbReference>
<dbReference type="PANTHER" id="PTHR11739">
    <property type="entry name" value="CITRATE SYNTHASE"/>
    <property type="match status" value="1"/>
</dbReference>
<dbReference type="Gene3D" id="1.10.580.10">
    <property type="entry name" value="Citrate Synthase, domain 1"/>
    <property type="match status" value="1"/>
</dbReference>
<protein>
    <recommendedName>
        <fullName evidence="5">Citrate synthase</fullName>
    </recommendedName>
</protein>
<dbReference type="PRINTS" id="PR00143">
    <property type="entry name" value="CITRTSNTHASE"/>
</dbReference>
<organism evidence="7 8">
    <name type="scientific">Ectopseudomonas mendocina</name>
    <name type="common">Pseudomonas mendocina</name>
    <dbReference type="NCBI Taxonomy" id="300"/>
    <lineage>
        <taxon>Bacteria</taxon>
        <taxon>Pseudomonadati</taxon>
        <taxon>Pseudomonadota</taxon>
        <taxon>Gammaproteobacteria</taxon>
        <taxon>Pseudomonadales</taxon>
        <taxon>Pseudomonadaceae</taxon>
        <taxon>Ectopseudomonas</taxon>
    </lineage>
</organism>
<dbReference type="Gene3D" id="1.10.230.10">
    <property type="entry name" value="Cytochrome P450-Terp, domain 2"/>
    <property type="match status" value="1"/>
</dbReference>
<name>A0ABZ2RL05_ECTME</name>
<dbReference type="PROSITE" id="PS00480">
    <property type="entry name" value="CITRATE_SYNTHASE"/>
    <property type="match status" value="1"/>
</dbReference>
<dbReference type="Pfam" id="PF00285">
    <property type="entry name" value="Citrate_synt"/>
    <property type="match status" value="1"/>
</dbReference>
<dbReference type="SUPFAM" id="SSF48256">
    <property type="entry name" value="Citrate synthase"/>
    <property type="match status" value="1"/>
</dbReference>
<dbReference type="CDD" id="cd06109">
    <property type="entry name" value="BsCS-I_like"/>
    <property type="match status" value="1"/>
</dbReference>
<evidence type="ECO:0000256" key="6">
    <source>
        <dbReference type="RuleBase" id="RU003406"/>
    </source>
</evidence>
<dbReference type="PIRSF" id="PIRSF001369">
    <property type="entry name" value="Citrate_synth"/>
    <property type="match status" value="1"/>
</dbReference>
<comment type="catalytic activity">
    <reaction evidence="4">
        <text>oxaloacetate + acetyl-CoA + H2O = citrate + CoA + H(+)</text>
        <dbReference type="Rhea" id="RHEA:16845"/>
        <dbReference type="ChEBI" id="CHEBI:15377"/>
        <dbReference type="ChEBI" id="CHEBI:15378"/>
        <dbReference type="ChEBI" id="CHEBI:16452"/>
        <dbReference type="ChEBI" id="CHEBI:16947"/>
        <dbReference type="ChEBI" id="CHEBI:57287"/>
        <dbReference type="ChEBI" id="CHEBI:57288"/>
        <dbReference type="EC" id="2.3.3.16"/>
    </reaction>
</comment>
<comment type="pathway">
    <text evidence="1">Carbohydrate metabolism; tricarboxylic acid cycle; isocitrate from oxaloacetate: step 1/2.</text>
</comment>
<dbReference type="EMBL" id="CP148074">
    <property type="protein sequence ID" value="WXL27458.1"/>
    <property type="molecule type" value="Genomic_DNA"/>
</dbReference>
<keyword evidence="8" id="KW-1185">Reference proteome</keyword>
<evidence type="ECO:0000256" key="3">
    <source>
        <dbReference type="ARBA" id="ARBA00022679"/>
    </source>
</evidence>
<evidence type="ECO:0000256" key="5">
    <source>
        <dbReference type="PIRNR" id="PIRNR001369"/>
    </source>
</evidence>
<proteinExistence type="inferred from homology"/>
<comment type="similarity">
    <text evidence="2 5 6">Belongs to the citrate synthase family.</text>
</comment>
<dbReference type="Proteomes" id="UP001476583">
    <property type="component" value="Chromosome"/>
</dbReference>
<evidence type="ECO:0000256" key="4">
    <source>
        <dbReference type="ARBA" id="ARBA00049288"/>
    </source>
</evidence>
<dbReference type="NCBIfam" id="NF009005">
    <property type="entry name" value="PRK12350.1"/>
    <property type="match status" value="1"/>
</dbReference>
<evidence type="ECO:0000256" key="2">
    <source>
        <dbReference type="ARBA" id="ARBA00010566"/>
    </source>
</evidence>
<dbReference type="InterPro" id="IPR002020">
    <property type="entry name" value="Citrate_synthase"/>
</dbReference>
<dbReference type="InterPro" id="IPR016143">
    <property type="entry name" value="Citrate_synth-like_sm_a-sub"/>
</dbReference>
<dbReference type="InterPro" id="IPR019810">
    <property type="entry name" value="Citrate_synthase_AS"/>
</dbReference>
<gene>
    <name evidence="7" type="ORF">WG219_08390</name>
</gene>
<reference evidence="7 8" key="1">
    <citation type="submission" date="2024-03" db="EMBL/GenBank/DDBJ databases">
        <title>Complete genome of BD2.</title>
        <authorList>
            <person name="Cao G."/>
        </authorList>
    </citation>
    <scope>NUCLEOTIDE SEQUENCE [LARGE SCALE GENOMIC DNA]</scope>
    <source>
        <strain evidence="7 8">BD2</strain>
    </source>
</reference>
<dbReference type="InterPro" id="IPR016142">
    <property type="entry name" value="Citrate_synth-like_lrg_a-sub"/>
</dbReference>
<sequence length="359" mass="39085">MSLGIDAAIAAETRLSSVDGEKGELIIRGHYLDHIAGVLDYEEVITELFQDLLGNNLDPEIIRQQLSAARHEIYEHFKHTDDQIKSLPVVDALRALLAKLEDANDLPTAIRLVAAPAVFTALLIRARQGKSSIPPLTDASHAQDILHMAGLDASEQHAQALDTYLVTIIDHGLNASTFTSRVVASTHAGLTSSAVAALSALKGPLHGGAPGPVLDMLDAIGSAANARSWLEQTVRNGDRLMGFGHRIYKVRDPRADALKRAIDGLKDSSAIDSDRLNLAINVERTALEVLKEFKPQKPLHTNVEFYTALLLDSLGFSREDFTCIFAIGRIGGWLAHAREQYLYGRLIRPQSTYTGPKPN</sequence>
<accession>A0ABZ2RL05</accession>
<evidence type="ECO:0000313" key="7">
    <source>
        <dbReference type="EMBL" id="WXL27458.1"/>
    </source>
</evidence>
<evidence type="ECO:0000256" key="1">
    <source>
        <dbReference type="ARBA" id="ARBA00004751"/>
    </source>
</evidence>
<dbReference type="InterPro" id="IPR036969">
    <property type="entry name" value="Citrate_synthase_sf"/>
</dbReference>
<evidence type="ECO:0000313" key="8">
    <source>
        <dbReference type="Proteomes" id="UP001476583"/>
    </source>
</evidence>